<evidence type="ECO:0000313" key="1">
    <source>
        <dbReference type="EMBL" id="GFO48369.1"/>
    </source>
</evidence>
<evidence type="ECO:0000313" key="2">
    <source>
        <dbReference type="Proteomes" id="UP000735302"/>
    </source>
</evidence>
<keyword evidence="2" id="KW-1185">Reference proteome</keyword>
<name>A0AAV4DVZ3_9GAST</name>
<dbReference type="EMBL" id="BLXT01008388">
    <property type="protein sequence ID" value="GFO48369.1"/>
    <property type="molecule type" value="Genomic_DNA"/>
</dbReference>
<dbReference type="AlphaFoldDB" id="A0AAV4DVZ3"/>
<organism evidence="1 2">
    <name type="scientific">Plakobranchus ocellatus</name>
    <dbReference type="NCBI Taxonomy" id="259542"/>
    <lineage>
        <taxon>Eukaryota</taxon>
        <taxon>Metazoa</taxon>
        <taxon>Spiralia</taxon>
        <taxon>Lophotrochozoa</taxon>
        <taxon>Mollusca</taxon>
        <taxon>Gastropoda</taxon>
        <taxon>Heterobranchia</taxon>
        <taxon>Euthyneura</taxon>
        <taxon>Panpulmonata</taxon>
        <taxon>Sacoglossa</taxon>
        <taxon>Placobranchoidea</taxon>
        <taxon>Plakobranchidae</taxon>
        <taxon>Plakobranchus</taxon>
    </lineage>
</organism>
<gene>
    <name evidence="1" type="ORF">PoB_007487400</name>
</gene>
<sequence length="95" mass="10909">MFIVLNFCTQLEYIALTEIHGVSQRHVTRLTTDLDTLNRRTTVEALRSVYDFDYQINPFYPLVVGSGALQVYQASVKLQAPERPIEGAELEMVFR</sequence>
<protein>
    <submittedName>
        <fullName evidence="1">Uncharacterized protein</fullName>
    </submittedName>
</protein>
<proteinExistence type="predicted"/>
<dbReference type="Proteomes" id="UP000735302">
    <property type="component" value="Unassembled WGS sequence"/>
</dbReference>
<comment type="caution">
    <text evidence="1">The sequence shown here is derived from an EMBL/GenBank/DDBJ whole genome shotgun (WGS) entry which is preliminary data.</text>
</comment>
<accession>A0AAV4DVZ3</accession>
<reference evidence="1 2" key="1">
    <citation type="journal article" date="2021" name="Elife">
        <title>Chloroplast acquisition without the gene transfer in kleptoplastic sea slugs, Plakobranchus ocellatus.</title>
        <authorList>
            <person name="Maeda T."/>
            <person name="Takahashi S."/>
            <person name="Yoshida T."/>
            <person name="Shimamura S."/>
            <person name="Takaki Y."/>
            <person name="Nagai Y."/>
            <person name="Toyoda A."/>
            <person name="Suzuki Y."/>
            <person name="Arimoto A."/>
            <person name="Ishii H."/>
            <person name="Satoh N."/>
            <person name="Nishiyama T."/>
            <person name="Hasebe M."/>
            <person name="Maruyama T."/>
            <person name="Minagawa J."/>
            <person name="Obokata J."/>
            <person name="Shigenobu S."/>
        </authorList>
    </citation>
    <scope>NUCLEOTIDE SEQUENCE [LARGE SCALE GENOMIC DNA]</scope>
</reference>